<proteinExistence type="predicted"/>
<evidence type="ECO:0000313" key="3">
    <source>
        <dbReference type="Proteomes" id="UP000076580"/>
    </source>
</evidence>
<dbReference type="AlphaFoldDB" id="A0A151GJW8"/>
<reference evidence="2 3" key="1">
    <citation type="journal article" date="2016" name="Sci. Rep.">
        <title>Insights into Adaptations to a Near-Obligate Nematode Endoparasitic Lifestyle from the Finished Genome of Drechmeria coniospora.</title>
        <authorList>
            <person name="Zhang L."/>
            <person name="Zhou Z."/>
            <person name="Guo Q."/>
            <person name="Fokkens L."/>
            <person name="Miskei M."/>
            <person name="Pocsi I."/>
            <person name="Zhang W."/>
            <person name="Chen M."/>
            <person name="Wang L."/>
            <person name="Sun Y."/>
            <person name="Donzelli B.G."/>
            <person name="Gibson D.M."/>
            <person name="Nelson D.R."/>
            <person name="Luo J.G."/>
            <person name="Rep M."/>
            <person name="Liu H."/>
            <person name="Yang S."/>
            <person name="Wang J."/>
            <person name="Krasnoff S.B."/>
            <person name="Xu Y."/>
            <person name="Molnar I."/>
            <person name="Lin M."/>
        </authorList>
    </citation>
    <scope>NUCLEOTIDE SEQUENCE [LARGE SCALE GENOMIC DNA]</scope>
    <source>
        <strain evidence="2 3">ARSEF 6962</strain>
    </source>
</reference>
<dbReference type="GeneID" id="63717057"/>
<dbReference type="RefSeq" id="XP_040656757.1">
    <property type="nucleotide sequence ID" value="XM_040801724.1"/>
</dbReference>
<dbReference type="EMBL" id="LAYC01000002">
    <property type="protein sequence ID" value="KYK57405.1"/>
    <property type="molecule type" value="Genomic_DNA"/>
</dbReference>
<dbReference type="Proteomes" id="UP000076580">
    <property type="component" value="Chromosome 02"/>
</dbReference>
<evidence type="ECO:0000256" key="1">
    <source>
        <dbReference type="SAM" id="SignalP"/>
    </source>
</evidence>
<dbReference type="InParanoid" id="A0A151GJW8"/>
<keyword evidence="1" id="KW-0732">Signal</keyword>
<feature type="chain" id="PRO_5007580717" evidence="1">
    <location>
        <begin position="18"/>
        <end position="104"/>
    </location>
</feature>
<gene>
    <name evidence="2" type="ORF">DCS_04414</name>
</gene>
<feature type="signal peptide" evidence="1">
    <location>
        <begin position="1"/>
        <end position="17"/>
    </location>
</feature>
<protein>
    <submittedName>
        <fullName evidence="2">Uncharacterized protein</fullName>
    </submittedName>
</protein>
<sequence>MKLIAALAVTLATLAVATPTPDENPFDIDPRDNILVARKSCSANRLKSDRCSGKKLRKQNSWHNCKDKGGKCCAKNANGSGGRNVKDGIGREDCGYCFSGQCKG</sequence>
<keyword evidence="3" id="KW-1185">Reference proteome</keyword>
<accession>A0A151GJW8</accession>
<evidence type="ECO:0000313" key="2">
    <source>
        <dbReference type="EMBL" id="KYK57405.1"/>
    </source>
</evidence>
<organism evidence="2 3">
    <name type="scientific">Drechmeria coniospora</name>
    <name type="common">Nematophagous fungus</name>
    <name type="synonym">Meria coniospora</name>
    <dbReference type="NCBI Taxonomy" id="98403"/>
    <lineage>
        <taxon>Eukaryota</taxon>
        <taxon>Fungi</taxon>
        <taxon>Dikarya</taxon>
        <taxon>Ascomycota</taxon>
        <taxon>Pezizomycotina</taxon>
        <taxon>Sordariomycetes</taxon>
        <taxon>Hypocreomycetidae</taxon>
        <taxon>Hypocreales</taxon>
        <taxon>Ophiocordycipitaceae</taxon>
        <taxon>Drechmeria</taxon>
    </lineage>
</organism>
<name>A0A151GJW8_DRECN</name>
<comment type="caution">
    <text evidence="2">The sequence shown here is derived from an EMBL/GenBank/DDBJ whole genome shotgun (WGS) entry which is preliminary data.</text>
</comment>